<gene>
    <name evidence="3" type="ORF">D6T63_07785</name>
</gene>
<keyword evidence="4" id="KW-1185">Reference proteome</keyword>
<evidence type="ECO:0000256" key="1">
    <source>
        <dbReference type="ARBA" id="ARBA00022801"/>
    </source>
</evidence>
<dbReference type="RefSeq" id="WP_120148412.1">
    <property type="nucleotide sequence ID" value="NZ_QZVT01000003.1"/>
</dbReference>
<reference evidence="3 4" key="1">
    <citation type="submission" date="2018-09" db="EMBL/GenBank/DDBJ databases">
        <title>Novel species of Arthrobacter.</title>
        <authorList>
            <person name="Liu Q."/>
            <person name="Xin Y.-H."/>
        </authorList>
    </citation>
    <scope>NUCLEOTIDE SEQUENCE [LARGE SCALE GENOMIC DNA]</scope>
    <source>
        <strain evidence="3 4">Hz2</strain>
    </source>
</reference>
<dbReference type="InterPro" id="IPR050345">
    <property type="entry name" value="Aliph_Amidase/BUP"/>
</dbReference>
<protein>
    <submittedName>
        <fullName evidence="3">Amidohydrolase</fullName>
    </submittedName>
</protein>
<dbReference type="Proteomes" id="UP000272560">
    <property type="component" value="Unassembled WGS sequence"/>
</dbReference>
<dbReference type="AlphaFoldDB" id="A0A3A5M865"/>
<evidence type="ECO:0000259" key="2">
    <source>
        <dbReference type="PROSITE" id="PS50263"/>
    </source>
</evidence>
<organism evidence="3 4">
    <name type="scientific">Arthrobacter cheniae</name>
    <dbReference type="NCBI Taxonomy" id="1258888"/>
    <lineage>
        <taxon>Bacteria</taxon>
        <taxon>Bacillati</taxon>
        <taxon>Actinomycetota</taxon>
        <taxon>Actinomycetes</taxon>
        <taxon>Micrococcales</taxon>
        <taxon>Micrococcaceae</taxon>
        <taxon>Arthrobacter</taxon>
    </lineage>
</organism>
<dbReference type="PROSITE" id="PS50263">
    <property type="entry name" value="CN_HYDROLASE"/>
    <property type="match status" value="1"/>
</dbReference>
<dbReference type="PANTHER" id="PTHR43674">
    <property type="entry name" value="NITRILASE C965.09-RELATED"/>
    <property type="match status" value="1"/>
</dbReference>
<sequence length="312" mass="34144">MNSEALTDYRSEAYSANKVGFPAPEGILPVSRAADDWAIKSDKLKVRLLQTDPTLGDVAGNLEKIDSLIAAATDSDLVVLPELATHGYHLSEVPDAMPLQPTDERLLGLGRHGPAAVVGFAEAFRHHTFNSAALLSNGEARIQRKMFLPTYRGWEERKHFRPGGQLHCEDLLNTRLSVLICNDAWQPAIPWLAAHAGAEVLVVPVNSATSHVGVATSRAWEILLLHAAVVLQSFVVFVNRCGEENQRDFWGGSRVIHPSGEVLGQLGSDPGQLDVELDLGELRLLRRKWPLLQESRADLIAREAGRLAADEL</sequence>
<dbReference type="InterPro" id="IPR036526">
    <property type="entry name" value="C-N_Hydrolase_sf"/>
</dbReference>
<name>A0A3A5M865_9MICC</name>
<feature type="domain" description="CN hydrolase" evidence="2">
    <location>
        <begin position="44"/>
        <end position="279"/>
    </location>
</feature>
<comment type="caution">
    <text evidence="3">The sequence shown here is derived from an EMBL/GenBank/DDBJ whole genome shotgun (WGS) entry which is preliminary data.</text>
</comment>
<dbReference type="EMBL" id="QZVT01000003">
    <property type="protein sequence ID" value="RJT81067.1"/>
    <property type="molecule type" value="Genomic_DNA"/>
</dbReference>
<dbReference type="Pfam" id="PF00795">
    <property type="entry name" value="CN_hydrolase"/>
    <property type="match status" value="1"/>
</dbReference>
<dbReference type="SUPFAM" id="SSF56317">
    <property type="entry name" value="Carbon-nitrogen hydrolase"/>
    <property type="match status" value="1"/>
</dbReference>
<accession>A0A3A5M865</accession>
<evidence type="ECO:0000313" key="3">
    <source>
        <dbReference type="EMBL" id="RJT81067.1"/>
    </source>
</evidence>
<dbReference type="PANTHER" id="PTHR43674:SF2">
    <property type="entry name" value="BETA-UREIDOPROPIONASE"/>
    <property type="match status" value="1"/>
</dbReference>
<dbReference type="GO" id="GO:0033388">
    <property type="term" value="P:putrescine biosynthetic process from arginine"/>
    <property type="evidence" value="ECO:0007669"/>
    <property type="project" value="TreeGrafter"/>
</dbReference>
<dbReference type="OrthoDB" id="9760188at2"/>
<evidence type="ECO:0000313" key="4">
    <source>
        <dbReference type="Proteomes" id="UP000272560"/>
    </source>
</evidence>
<proteinExistence type="predicted"/>
<dbReference type="Gene3D" id="3.60.110.10">
    <property type="entry name" value="Carbon-nitrogen hydrolase"/>
    <property type="match status" value="1"/>
</dbReference>
<dbReference type="GO" id="GO:0050126">
    <property type="term" value="F:N-carbamoylputrescine amidase activity"/>
    <property type="evidence" value="ECO:0007669"/>
    <property type="project" value="TreeGrafter"/>
</dbReference>
<dbReference type="InterPro" id="IPR003010">
    <property type="entry name" value="C-N_Hydrolase"/>
</dbReference>
<keyword evidence="1 3" id="KW-0378">Hydrolase</keyword>